<dbReference type="InterPro" id="IPR037034">
    <property type="entry name" value="RNA_pol_Rpb2_2_sf"/>
</dbReference>
<dbReference type="AlphaFoldDB" id="A0A183J978"/>
<dbReference type="Proteomes" id="UP000270296">
    <property type="component" value="Unassembled WGS sequence"/>
</dbReference>
<dbReference type="OrthoDB" id="10248617at2759"/>
<evidence type="ECO:0000256" key="5">
    <source>
        <dbReference type="ARBA" id="ARBA00022695"/>
    </source>
</evidence>
<keyword evidence="6" id="KW-0804">Transcription</keyword>
<dbReference type="Pfam" id="PF04561">
    <property type="entry name" value="RNA_pol_Rpb2_2"/>
    <property type="match status" value="1"/>
</dbReference>
<dbReference type="EC" id="2.7.7.6" evidence="2"/>
<dbReference type="GO" id="GO:0000428">
    <property type="term" value="C:DNA-directed RNA polymerase complex"/>
    <property type="evidence" value="ECO:0007669"/>
    <property type="project" value="UniProtKB-KW"/>
</dbReference>
<keyword evidence="4" id="KW-0808">Transferase</keyword>
<name>A0A183J978_9BILA</name>
<dbReference type="GO" id="GO:0003677">
    <property type="term" value="F:DNA binding"/>
    <property type="evidence" value="ECO:0007669"/>
    <property type="project" value="InterPro"/>
</dbReference>
<keyword evidence="5" id="KW-0548">Nucleotidyltransferase</keyword>
<evidence type="ECO:0000313" key="10">
    <source>
        <dbReference type="WBParaSite" id="SBAD_0001283401-mRNA-1"/>
    </source>
</evidence>
<organism evidence="10">
    <name type="scientific">Soboliphyme baturini</name>
    <dbReference type="NCBI Taxonomy" id="241478"/>
    <lineage>
        <taxon>Eukaryota</taxon>
        <taxon>Metazoa</taxon>
        <taxon>Ecdysozoa</taxon>
        <taxon>Nematoda</taxon>
        <taxon>Enoplea</taxon>
        <taxon>Dorylaimia</taxon>
        <taxon>Dioctophymatida</taxon>
        <taxon>Dioctophymatoidea</taxon>
        <taxon>Soboliphymatidae</taxon>
        <taxon>Soboliphyme</taxon>
    </lineage>
</organism>
<dbReference type="EMBL" id="UZAM01017767">
    <property type="protein sequence ID" value="VDP48254.1"/>
    <property type="molecule type" value="Genomic_DNA"/>
</dbReference>
<evidence type="ECO:0000256" key="2">
    <source>
        <dbReference type="ARBA" id="ARBA00012418"/>
    </source>
</evidence>
<keyword evidence="9" id="KW-1185">Reference proteome</keyword>
<proteinExistence type="inferred from homology"/>
<evidence type="ECO:0000256" key="6">
    <source>
        <dbReference type="ARBA" id="ARBA00023163"/>
    </source>
</evidence>
<accession>A0A183J978</accession>
<dbReference type="GO" id="GO:0003899">
    <property type="term" value="F:DNA-directed RNA polymerase activity"/>
    <property type="evidence" value="ECO:0007669"/>
    <property type="project" value="UniProtKB-EC"/>
</dbReference>
<protein>
    <recommendedName>
        <fullName evidence="2">DNA-directed RNA polymerase</fullName>
        <ecNumber evidence="2">2.7.7.6</ecNumber>
    </recommendedName>
</protein>
<reference evidence="10" key="1">
    <citation type="submission" date="2016-06" db="UniProtKB">
        <authorList>
            <consortium name="WormBaseParasite"/>
        </authorList>
    </citation>
    <scope>IDENTIFICATION</scope>
</reference>
<reference evidence="8 9" key="2">
    <citation type="submission" date="2018-11" db="EMBL/GenBank/DDBJ databases">
        <authorList>
            <consortium name="Pathogen Informatics"/>
        </authorList>
    </citation>
    <scope>NUCLEOTIDE SEQUENCE [LARGE SCALE GENOMIC DNA]</scope>
</reference>
<evidence type="ECO:0000256" key="3">
    <source>
        <dbReference type="ARBA" id="ARBA00022478"/>
    </source>
</evidence>
<feature type="domain" description="RNA polymerase Rpb2" evidence="7">
    <location>
        <begin position="3"/>
        <end position="135"/>
    </location>
</feature>
<dbReference type="InterPro" id="IPR015712">
    <property type="entry name" value="DNA-dir_RNA_pol_su2"/>
</dbReference>
<dbReference type="GO" id="GO:0032549">
    <property type="term" value="F:ribonucleoside binding"/>
    <property type="evidence" value="ECO:0007669"/>
    <property type="project" value="InterPro"/>
</dbReference>
<keyword evidence="3" id="KW-0240">DNA-directed RNA polymerase</keyword>
<gene>
    <name evidence="8" type="ORF">SBAD_LOCUS12426</name>
</gene>
<evidence type="ECO:0000256" key="1">
    <source>
        <dbReference type="ARBA" id="ARBA00006835"/>
    </source>
</evidence>
<dbReference type="InterPro" id="IPR007642">
    <property type="entry name" value="RNA_pol_Rpb2_2"/>
</dbReference>
<dbReference type="PANTHER" id="PTHR20856">
    <property type="entry name" value="DNA-DIRECTED RNA POLYMERASE I SUBUNIT 2"/>
    <property type="match status" value="1"/>
</dbReference>
<dbReference type="WBParaSite" id="SBAD_0001283401-mRNA-1">
    <property type="protein sequence ID" value="SBAD_0001283401-mRNA-1"/>
    <property type="gene ID" value="SBAD_0001283401"/>
</dbReference>
<evidence type="ECO:0000259" key="7">
    <source>
        <dbReference type="Pfam" id="PF04561"/>
    </source>
</evidence>
<sequence length="156" mass="17928">MFQDIPVAVMLRALGAATDREMTSLIGDDEGMMDLFAPSIDEARRMKIFTEKQALSYIGQRVRESKADSFYLKGSPVDDARNFLATYFLGHVPAFNWNMRLKRIYVALMTRRLIQVQLGVCEFDDPDFYGNKRLELAGSLLEILFEDLFKRLNSEV</sequence>
<dbReference type="SUPFAM" id="SSF64484">
    <property type="entry name" value="beta and beta-prime subunits of DNA dependent RNA-polymerase"/>
    <property type="match status" value="1"/>
</dbReference>
<evidence type="ECO:0000256" key="4">
    <source>
        <dbReference type="ARBA" id="ARBA00022679"/>
    </source>
</evidence>
<dbReference type="Gene3D" id="3.90.1110.10">
    <property type="entry name" value="RNA polymerase Rpb2, domain 2"/>
    <property type="match status" value="1"/>
</dbReference>
<comment type="similarity">
    <text evidence="1">Belongs to the RNA polymerase beta chain family.</text>
</comment>
<evidence type="ECO:0000313" key="8">
    <source>
        <dbReference type="EMBL" id="VDP48254.1"/>
    </source>
</evidence>
<evidence type="ECO:0000313" key="9">
    <source>
        <dbReference type="Proteomes" id="UP000270296"/>
    </source>
</evidence>
<dbReference type="GO" id="GO:0006351">
    <property type="term" value="P:DNA-templated transcription"/>
    <property type="evidence" value="ECO:0007669"/>
    <property type="project" value="InterPro"/>
</dbReference>